<name>A0A6J4NU96_9ACTN</name>
<proteinExistence type="predicted"/>
<protein>
    <recommendedName>
        <fullName evidence="2">HIT domain-containing protein</fullName>
    </recommendedName>
</protein>
<evidence type="ECO:0000313" key="1">
    <source>
        <dbReference type="EMBL" id="CAA9397874.1"/>
    </source>
</evidence>
<organism evidence="1">
    <name type="scientific">uncultured Rubrobacteraceae bacterium</name>
    <dbReference type="NCBI Taxonomy" id="349277"/>
    <lineage>
        <taxon>Bacteria</taxon>
        <taxon>Bacillati</taxon>
        <taxon>Actinomycetota</taxon>
        <taxon>Rubrobacteria</taxon>
        <taxon>Rubrobacterales</taxon>
        <taxon>Rubrobacteraceae</taxon>
        <taxon>environmental samples</taxon>
    </lineage>
</organism>
<dbReference type="AlphaFoldDB" id="A0A6J4NU96"/>
<dbReference type="EMBL" id="CADCUV010000045">
    <property type="protein sequence ID" value="CAA9397874.1"/>
    <property type="molecule type" value="Genomic_DNA"/>
</dbReference>
<sequence>MGEYLDLQRLVYRVSEAVRMEVGAERMYLYTFGSNQGGAHVHWHVVPLPPGVPYEEQQGAWATWGKGVLEIPYDEMAALAGRIGRRVERIYPA</sequence>
<dbReference type="SUPFAM" id="SSF54197">
    <property type="entry name" value="HIT-like"/>
    <property type="match status" value="1"/>
</dbReference>
<accession>A0A6J4NU96</accession>
<reference evidence="1" key="1">
    <citation type="submission" date="2020-02" db="EMBL/GenBank/DDBJ databases">
        <authorList>
            <person name="Meier V. D."/>
        </authorList>
    </citation>
    <scope>NUCLEOTIDE SEQUENCE</scope>
    <source>
        <strain evidence="1">AVDCRST_MAG22</strain>
    </source>
</reference>
<gene>
    <name evidence="1" type="ORF">AVDCRST_MAG22-995</name>
</gene>
<dbReference type="InterPro" id="IPR036265">
    <property type="entry name" value="HIT-like_sf"/>
</dbReference>
<dbReference type="Gene3D" id="3.30.428.10">
    <property type="entry name" value="HIT-like"/>
    <property type="match status" value="1"/>
</dbReference>
<evidence type="ECO:0008006" key="2">
    <source>
        <dbReference type="Google" id="ProtNLM"/>
    </source>
</evidence>